<accession>A0A814J266</accession>
<feature type="domain" description="Chitin-binding type-4" evidence="2">
    <location>
        <begin position="19"/>
        <end position="176"/>
    </location>
</feature>
<evidence type="ECO:0000313" key="3">
    <source>
        <dbReference type="EMBL" id="CAF1031660.1"/>
    </source>
</evidence>
<evidence type="ECO:0000313" key="4">
    <source>
        <dbReference type="Proteomes" id="UP000663879"/>
    </source>
</evidence>
<feature type="signal peptide" evidence="1">
    <location>
        <begin position="1"/>
        <end position="20"/>
    </location>
</feature>
<evidence type="ECO:0000259" key="2">
    <source>
        <dbReference type="Pfam" id="PF03067"/>
    </source>
</evidence>
<feature type="non-terminal residue" evidence="3">
    <location>
        <position position="1"/>
    </location>
</feature>
<proteinExistence type="predicted"/>
<comment type="caution">
    <text evidence="3">The sequence shown here is derived from an EMBL/GenBank/DDBJ whole genome shotgun (WGS) entry which is preliminary data.</text>
</comment>
<gene>
    <name evidence="3" type="ORF">OXX778_LOCUS17897</name>
</gene>
<dbReference type="Proteomes" id="UP000663879">
    <property type="component" value="Unassembled WGS sequence"/>
</dbReference>
<feature type="chain" id="PRO_5032431033" description="Chitin-binding type-4 domain-containing protein" evidence="1">
    <location>
        <begin position="21"/>
        <end position="176"/>
    </location>
</feature>
<keyword evidence="1" id="KW-0732">Signal</keyword>
<dbReference type="AlphaFoldDB" id="A0A814J266"/>
<sequence length="176" mass="19973">MIIYIWIILMVKTLEIKCHGRLVVPPARSTCWREFPQQCKVEFNDNQMFCGGKETQWAQNGGKCGICGDNYSGPRKFELGGVGYTGFKVRHYSQGQTINVQVEVTANHLGYFEFRVCNVDALIAIGQDANQQCLDQNLLKDEFGNSRMLANPGLGSFYNYRLILPPHLKCNHCVFQ</sequence>
<organism evidence="3 4">
    <name type="scientific">Brachionus calyciflorus</name>
    <dbReference type="NCBI Taxonomy" id="104777"/>
    <lineage>
        <taxon>Eukaryota</taxon>
        <taxon>Metazoa</taxon>
        <taxon>Spiralia</taxon>
        <taxon>Gnathifera</taxon>
        <taxon>Rotifera</taxon>
        <taxon>Eurotatoria</taxon>
        <taxon>Monogononta</taxon>
        <taxon>Pseudotrocha</taxon>
        <taxon>Ploima</taxon>
        <taxon>Brachionidae</taxon>
        <taxon>Brachionus</taxon>
    </lineage>
</organism>
<evidence type="ECO:0000256" key="1">
    <source>
        <dbReference type="SAM" id="SignalP"/>
    </source>
</evidence>
<dbReference type="EMBL" id="CAJNOC010004728">
    <property type="protein sequence ID" value="CAF1031660.1"/>
    <property type="molecule type" value="Genomic_DNA"/>
</dbReference>
<name>A0A814J266_9BILA</name>
<reference evidence="3" key="1">
    <citation type="submission" date="2021-02" db="EMBL/GenBank/DDBJ databases">
        <authorList>
            <person name="Nowell W R."/>
        </authorList>
    </citation>
    <scope>NUCLEOTIDE SEQUENCE</scope>
    <source>
        <strain evidence="3">Ploen Becks lab</strain>
    </source>
</reference>
<keyword evidence="4" id="KW-1185">Reference proteome</keyword>
<dbReference type="Pfam" id="PF03067">
    <property type="entry name" value="LPMO_10"/>
    <property type="match status" value="1"/>
</dbReference>
<dbReference type="OrthoDB" id="64893at2759"/>
<dbReference type="InterPro" id="IPR004302">
    <property type="entry name" value="Cellulose/chitin-bd_N"/>
</dbReference>
<protein>
    <recommendedName>
        <fullName evidence="2">Chitin-binding type-4 domain-containing protein</fullName>
    </recommendedName>
</protein>